<dbReference type="EMBL" id="CACTIH010007242">
    <property type="protein sequence ID" value="CAA3005072.1"/>
    <property type="molecule type" value="Genomic_DNA"/>
</dbReference>
<name>A0A8S0THA0_OLEEU</name>
<dbReference type="Gramene" id="OE9A083491T1">
    <property type="protein sequence ID" value="OE9A083491C1"/>
    <property type="gene ID" value="OE9A083491"/>
</dbReference>
<keyword evidence="2" id="KW-1185">Reference proteome</keyword>
<evidence type="ECO:0000313" key="1">
    <source>
        <dbReference type="EMBL" id="CAA3005072.1"/>
    </source>
</evidence>
<protein>
    <submittedName>
        <fullName evidence="1">Uncharacterized protein</fullName>
    </submittedName>
</protein>
<organism evidence="1 2">
    <name type="scientific">Olea europaea subsp. europaea</name>
    <dbReference type="NCBI Taxonomy" id="158383"/>
    <lineage>
        <taxon>Eukaryota</taxon>
        <taxon>Viridiplantae</taxon>
        <taxon>Streptophyta</taxon>
        <taxon>Embryophyta</taxon>
        <taxon>Tracheophyta</taxon>
        <taxon>Spermatophyta</taxon>
        <taxon>Magnoliopsida</taxon>
        <taxon>eudicotyledons</taxon>
        <taxon>Gunneridae</taxon>
        <taxon>Pentapetalae</taxon>
        <taxon>asterids</taxon>
        <taxon>lamiids</taxon>
        <taxon>Lamiales</taxon>
        <taxon>Oleaceae</taxon>
        <taxon>Oleeae</taxon>
        <taxon>Olea</taxon>
    </lineage>
</organism>
<dbReference type="Proteomes" id="UP000594638">
    <property type="component" value="Unassembled WGS sequence"/>
</dbReference>
<dbReference type="AlphaFoldDB" id="A0A8S0THA0"/>
<reference evidence="1 2" key="1">
    <citation type="submission" date="2019-12" db="EMBL/GenBank/DDBJ databases">
        <authorList>
            <person name="Alioto T."/>
            <person name="Alioto T."/>
            <person name="Gomez Garrido J."/>
        </authorList>
    </citation>
    <scope>NUCLEOTIDE SEQUENCE [LARGE SCALE GENOMIC DNA]</scope>
</reference>
<sequence length="87" mass="9403">MKKLLRPTLLESEMMAVLAVTASPALTIDIAIANGSVVIWWRPAAATSICGDREFCKVWRRCLCGDGVAVVVVVIQRGGCGLFEVLR</sequence>
<accession>A0A8S0THA0</accession>
<comment type="caution">
    <text evidence="1">The sequence shown here is derived from an EMBL/GenBank/DDBJ whole genome shotgun (WGS) entry which is preliminary data.</text>
</comment>
<gene>
    <name evidence="1" type="ORF">OLEA9_A083491</name>
</gene>
<proteinExistence type="predicted"/>
<evidence type="ECO:0000313" key="2">
    <source>
        <dbReference type="Proteomes" id="UP000594638"/>
    </source>
</evidence>